<accession>A0A2K2D5N1</accession>
<reference evidence="3" key="3">
    <citation type="submission" date="2018-08" db="UniProtKB">
        <authorList>
            <consortium name="EnsemblPlants"/>
        </authorList>
    </citation>
    <scope>IDENTIFICATION</scope>
    <source>
        <strain evidence="3">cv. Bd21</strain>
    </source>
</reference>
<dbReference type="AlphaFoldDB" id="A0A2K2D5N1"/>
<feature type="transmembrane region" description="Helical" evidence="1">
    <location>
        <begin position="6"/>
        <end position="29"/>
    </location>
</feature>
<gene>
    <name evidence="2" type="ORF">BRADI_3g57957v3</name>
</gene>
<evidence type="ECO:0000313" key="3">
    <source>
        <dbReference type="EnsemblPlants" id="PNT69566"/>
    </source>
</evidence>
<keyword evidence="1" id="KW-1133">Transmembrane helix</keyword>
<evidence type="ECO:0000256" key="1">
    <source>
        <dbReference type="SAM" id="Phobius"/>
    </source>
</evidence>
<evidence type="ECO:0000313" key="2">
    <source>
        <dbReference type="EMBL" id="PNT69566.1"/>
    </source>
</evidence>
<evidence type="ECO:0000313" key="4">
    <source>
        <dbReference type="Proteomes" id="UP000008810"/>
    </source>
</evidence>
<organism evidence="2">
    <name type="scientific">Brachypodium distachyon</name>
    <name type="common">Purple false brome</name>
    <name type="synonym">Trachynia distachya</name>
    <dbReference type="NCBI Taxonomy" id="15368"/>
    <lineage>
        <taxon>Eukaryota</taxon>
        <taxon>Viridiplantae</taxon>
        <taxon>Streptophyta</taxon>
        <taxon>Embryophyta</taxon>
        <taxon>Tracheophyta</taxon>
        <taxon>Spermatophyta</taxon>
        <taxon>Magnoliopsida</taxon>
        <taxon>Liliopsida</taxon>
        <taxon>Poales</taxon>
        <taxon>Poaceae</taxon>
        <taxon>BOP clade</taxon>
        <taxon>Pooideae</taxon>
        <taxon>Stipodae</taxon>
        <taxon>Brachypodieae</taxon>
        <taxon>Brachypodium</taxon>
    </lineage>
</organism>
<reference evidence="2" key="2">
    <citation type="submission" date="2017-06" db="EMBL/GenBank/DDBJ databases">
        <title>WGS assembly of Brachypodium distachyon.</title>
        <authorList>
            <consortium name="The International Brachypodium Initiative"/>
            <person name="Lucas S."/>
            <person name="Harmon-Smith M."/>
            <person name="Lail K."/>
            <person name="Tice H."/>
            <person name="Grimwood J."/>
            <person name="Bruce D."/>
            <person name="Barry K."/>
            <person name="Shu S."/>
            <person name="Lindquist E."/>
            <person name="Wang M."/>
            <person name="Pitluck S."/>
            <person name="Vogel J.P."/>
            <person name="Garvin D.F."/>
            <person name="Mockler T.C."/>
            <person name="Schmutz J."/>
            <person name="Rokhsar D."/>
            <person name="Bevan M.W."/>
        </authorList>
    </citation>
    <scope>NUCLEOTIDE SEQUENCE</scope>
    <source>
        <strain evidence="2">Bd21</strain>
    </source>
</reference>
<sequence length="74" mass="8932">MCTRRFVYTYLLRFVFVGFIFCNFVILLWRSDENLTIRRLARLGDQRSWLLIFLDEPLKGLFETFQGSQIRAGY</sequence>
<protein>
    <submittedName>
        <fullName evidence="2 3">Uncharacterized protein</fullName>
    </submittedName>
</protein>
<dbReference type="Proteomes" id="UP000008810">
    <property type="component" value="Chromosome 3"/>
</dbReference>
<dbReference type="InParanoid" id="A0A2K2D5N1"/>
<reference evidence="2 3" key="1">
    <citation type="journal article" date="2010" name="Nature">
        <title>Genome sequencing and analysis of the model grass Brachypodium distachyon.</title>
        <authorList>
            <consortium name="International Brachypodium Initiative"/>
        </authorList>
    </citation>
    <scope>NUCLEOTIDE SEQUENCE [LARGE SCALE GENOMIC DNA]</scope>
    <source>
        <strain evidence="2 3">Bd21</strain>
    </source>
</reference>
<name>A0A2K2D5N1_BRADI</name>
<keyword evidence="4" id="KW-1185">Reference proteome</keyword>
<dbReference type="EnsemblPlants" id="PNT69566">
    <property type="protein sequence ID" value="PNT69566"/>
    <property type="gene ID" value="BRADI_3g57957v3"/>
</dbReference>
<dbReference type="Gramene" id="PNT69566">
    <property type="protein sequence ID" value="PNT69566"/>
    <property type="gene ID" value="BRADI_3g57957v3"/>
</dbReference>
<keyword evidence="1" id="KW-0812">Transmembrane</keyword>
<keyword evidence="1" id="KW-0472">Membrane</keyword>
<proteinExistence type="predicted"/>
<dbReference type="EMBL" id="CM000882">
    <property type="protein sequence ID" value="PNT69566.1"/>
    <property type="molecule type" value="Genomic_DNA"/>
</dbReference>